<name>E1ZVP8_CAMFO</name>
<dbReference type="AlphaFoldDB" id="E1ZVP8"/>
<gene>
    <name evidence="2" type="ORF">EAG_09741</name>
</gene>
<keyword evidence="3" id="KW-1185">Reference proteome</keyword>
<evidence type="ECO:0000256" key="1">
    <source>
        <dbReference type="SAM" id="MobiDB-lite"/>
    </source>
</evidence>
<accession>E1ZVP8</accession>
<organism evidence="3">
    <name type="scientific">Camponotus floridanus</name>
    <name type="common">Florida carpenter ant</name>
    <dbReference type="NCBI Taxonomy" id="104421"/>
    <lineage>
        <taxon>Eukaryota</taxon>
        <taxon>Metazoa</taxon>
        <taxon>Ecdysozoa</taxon>
        <taxon>Arthropoda</taxon>
        <taxon>Hexapoda</taxon>
        <taxon>Insecta</taxon>
        <taxon>Pterygota</taxon>
        <taxon>Neoptera</taxon>
        <taxon>Endopterygota</taxon>
        <taxon>Hymenoptera</taxon>
        <taxon>Apocrita</taxon>
        <taxon>Aculeata</taxon>
        <taxon>Formicoidea</taxon>
        <taxon>Formicidae</taxon>
        <taxon>Formicinae</taxon>
        <taxon>Camponotus</taxon>
    </lineage>
</organism>
<evidence type="ECO:0000313" key="2">
    <source>
        <dbReference type="EMBL" id="EFN74739.1"/>
    </source>
</evidence>
<evidence type="ECO:0000313" key="3">
    <source>
        <dbReference type="Proteomes" id="UP000000311"/>
    </source>
</evidence>
<protein>
    <submittedName>
        <fullName evidence="2">Uncharacterized protein</fullName>
    </submittedName>
</protein>
<dbReference type="EMBL" id="GL434607">
    <property type="protein sequence ID" value="EFN74739.1"/>
    <property type="molecule type" value="Genomic_DNA"/>
</dbReference>
<dbReference type="Proteomes" id="UP000000311">
    <property type="component" value="Unassembled WGS sequence"/>
</dbReference>
<feature type="compositionally biased region" description="Basic and acidic residues" evidence="1">
    <location>
        <begin position="70"/>
        <end position="89"/>
    </location>
</feature>
<feature type="region of interest" description="Disordered" evidence="1">
    <location>
        <begin position="61"/>
        <end position="89"/>
    </location>
</feature>
<reference evidence="2 3" key="1">
    <citation type="journal article" date="2010" name="Science">
        <title>Genomic comparison of the ants Camponotus floridanus and Harpegnathos saltator.</title>
        <authorList>
            <person name="Bonasio R."/>
            <person name="Zhang G."/>
            <person name="Ye C."/>
            <person name="Mutti N.S."/>
            <person name="Fang X."/>
            <person name="Qin N."/>
            <person name="Donahue G."/>
            <person name="Yang P."/>
            <person name="Li Q."/>
            <person name="Li C."/>
            <person name="Zhang P."/>
            <person name="Huang Z."/>
            <person name="Berger S.L."/>
            <person name="Reinberg D."/>
            <person name="Wang J."/>
            <person name="Liebig J."/>
        </authorList>
    </citation>
    <scope>NUCLEOTIDE SEQUENCE [LARGE SCALE GENOMIC DNA]</scope>
    <source>
        <strain evidence="3">C129</strain>
    </source>
</reference>
<sequence>MAYVPNSHNPKLLLSPVINEPFTSTTASSASFPARCVTVLTVYQWSIDQSIYSITIGDIGAPSCPSQGVDSRKQDGGSRHERYNPSDQK</sequence>
<proteinExistence type="predicted"/>
<dbReference type="InParanoid" id="E1ZVP8"/>